<proteinExistence type="predicted"/>
<reference evidence="3 4" key="1">
    <citation type="submission" date="2019-08" db="EMBL/GenBank/DDBJ databases">
        <authorList>
            <person name="Dong K."/>
        </authorList>
    </citation>
    <scope>NUCLEOTIDE SEQUENCE [LARGE SCALE GENOMIC DNA]</scope>
    <source>
        <strain evidence="3 4">M4-8</strain>
    </source>
</reference>
<gene>
    <name evidence="3" type="ORF">FVP60_06660</name>
</gene>
<accession>A0A5C8HTG3</accession>
<evidence type="ECO:0000313" key="4">
    <source>
        <dbReference type="Proteomes" id="UP000321196"/>
    </source>
</evidence>
<feature type="transmembrane region" description="Helical" evidence="2">
    <location>
        <begin position="29"/>
        <end position="52"/>
    </location>
</feature>
<dbReference type="AlphaFoldDB" id="A0A5C8HTG3"/>
<keyword evidence="2" id="KW-0812">Transmembrane</keyword>
<evidence type="ECO:0000256" key="2">
    <source>
        <dbReference type="SAM" id="Phobius"/>
    </source>
</evidence>
<name>A0A5C8HTG3_9MICO</name>
<sequence>MSTDSRSGAQGRASSESRRRRTKQTTATFWRRVAAVVGVLAVLSGVGAGIALTQGPRLTNVTFDEQAAIESSGTRLTLTTNQALDGITADDVTVTPATDFTVDAQGRNIGVRFTAPLNDATTYTVKINGVNAVGGGPEVTIETSITTAPASIFLLQRDGTGELDMIVTMPIDGMSRQTIFTHDHIEEMRVAPDALVILVEEDDRSAIIITDRDGTNPRYATLPGDGYISSLQVAHRGGAFGYLFTDRELTETTGRASILYTASIHDPAAEPVELSLASTDPSVADWMFVPDSPGLLTVTFAGDLLLAADGSSARLGTAYAIDGISRGTYEAIIDRSGVPVGINLQTGVETPIELPALSGTPGRVEPAADDGQLWAVTQRDEGGLPTGHAIELVASDGSVRTVVLNEKTDPILQFCVSPSAQYVAVIVAPDYANNPYDTYTRPMPKTVTRIVDVDNGSVISELNGFDISWCSRSQF</sequence>
<dbReference type="RefSeq" id="WP_147825423.1">
    <property type="nucleotide sequence ID" value="NZ_BAAARG010000001.1"/>
</dbReference>
<dbReference type="SUPFAM" id="SSF69322">
    <property type="entry name" value="Tricorn protease domain 2"/>
    <property type="match status" value="1"/>
</dbReference>
<comment type="caution">
    <text evidence="3">The sequence shown here is derived from an EMBL/GenBank/DDBJ whole genome shotgun (WGS) entry which is preliminary data.</text>
</comment>
<dbReference type="OrthoDB" id="5057864at2"/>
<feature type="region of interest" description="Disordered" evidence="1">
    <location>
        <begin position="1"/>
        <end position="25"/>
    </location>
</feature>
<feature type="compositionally biased region" description="Polar residues" evidence="1">
    <location>
        <begin position="1"/>
        <end position="14"/>
    </location>
</feature>
<dbReference type="Proteomes" id="UP000321196">
    <property type="component" value="Unassembled WGS sequence"/>
</dbReference>
<evidence type="ECO:0008006" key="5">
    <source>
        <dbReference type="Google" id="ProtNLM"/>
    </source>
</evidence>
<dbReference type="EMBL" id="VRSW01000001">
    <property type="protein sequence ID" value="TXK06619.1"/>
    <property type="molecule type" value="Genomic_DNA"/>
</dbReference>
<organism evidence="3 4">
    <name type="scientific">Microbacterium mitrae</name>
    <dbReference type="NCBI Taxonomy" id="664640"/>
    <lineage>
        <taxon>Bacteria</taxon>
        <taxon>Bacillati</taxon>
        <taxon>Actinomycetota</taxon>
        <taxon>Actinomycetes</taxon>
        <taxon>Micrococcales</taxon>
        <taxon>Microbacteriaceae</taxon>
        <taxon>Microbacterium</taxon>
    </lineage>
</organism>
<keyword evidence="2" id="KW-1133">Transmembrane helix</keyword>
<keyword evidence="4" id="KW-1185">Reference proteome</keyword>
<evidence type="ECO:0000256" key="1">
    <source>
        <dbReference type="SAM" id="MobiDB-lite"/>
    </source>
</evidence>
<keyword evidence="2" id="KW-0472">Membrane</keyword>
<evidence type="ECO:0000313" key="3">
    <source>
        <dbReference type="EMBL" id="TXK06619.1"/>
    </source>
</evidence>
<protein>
    <recommendedName>
        <fullName evidence="5">SbsA Ig-like domain-containing protein</fullName>
    </recommendedName>
</protein>